<evidence type="ECO:0000256" key="4">
    <source>
        <dbReference type="ARBA" id="ARBA00022723"/>
    </source>
</evidence>
<dbReference type="FunFam" id="3.60.10.10:FF:000079">
    <property type="entry name" value="DNA-(apurinic or apyrimidinic site) lyase"/>
    <property type="match status" value="1"/>
</dbReference>
<dbReference type="FunCoup" id="B8MMT8">
    <property type="interactions" value="481"/>
</dbReference>
<accession>B8MMT8</accession>
<dbReference type="InterPro" id="IPR010666">
    <property type="entry name" value="Znf_GRF"/>
</dbReference>
<dbReference type="GO" id="GO:0016829">
    <property type="term" value="F:lyase activity"/>
    <property type="evidence" value="ECO:0007669"/>
    <property type="project" value="UniProtKB-KW"/>
</dbReference>
<proteinExistence type="inferred from homology"/>
<dbReference type="PROSITE" id="PS00728">
    <property type="entry name" value="AP_NUCLEASE_F1_3"/>
    <property type="match status" value="1"/>
</dbReference>
<dbReference type="PhylomeDB" id="B8MMT8"/>
<keyword evidence="16" id="KW-0456">Lyase</keyword>
<evidence type="ECO:0000256" key="5">
    <source>
        <dbReference type="ARBA" id="ARBA00022771"/>
    </source>
</evidence>
<evidence type="ECO:0000259" key="15">
    <source>
        <dbReference type="PROSITE" id="PS51999"/>
    </source>
</evidence>
<feature type="binding site" evidence="11">
    <location>
        <position position="215"/>
    </location>
    <ligand>
        <name>Mg(2+)</name>
        <dbReference type="ChEBI" id="CHEBI:18420"/>
        <label>1</label>
    </ligand>
</feature>
<feature type="binding site" evidence="11">
    <location>
        <position position="61"/>
    </location>
    <ligand>
        <name>Mg(2+)</name>
        <dbReference type="ChEBI" id="CHEBI:18420"/>
        <label>1</label>
    </ligand>
</feature>
<dbReference type="GO" id="GO:0008270">
    <property type="term" value="F:zinc ion binding"/>
    <property type="evidence" value="ECO:0007669"/>
    <property type="project" value="UniProtKB-KW"/>
</dbReference>
<feature type="active site" evidence="10">
    <location>
        <position position="174"/>
    </location>
</feature>
<dbReference type="GO" id="GO:0003906">
    <property type="term" value="F:DNA-(apurinic or apyrimidinic site) endonuclease activity"/>
    <property type="evidence" value="ECO:0007669"/>
    <property type="project" value="TreeGrafter"/>
</dbReference>
<dbReference type="VEuPathDB" id="FungiDB:TSTA_100850"/>
<evidence type="ECO:0000256" key="10">
    <source>
        <dbReference type="PIRSR" id="PIRSR604808-1"/>
    </source>
</evidence>
<dbReference type="GO" id="GO:0008311">
    <property type="term" value="F:double-stranded DNA 3'-5' DNA exonuclease activity"/>
    <property type="evidence" value="ECO:0007669"/>
    <property type="project" value="TreeGrafter"/>
</dbReference>
<feature type="binding site" evidence="11">
    <location>
        <position position="330"/>
    </location>
    <ligand>
        <name>Mg(2+)</name>
        <dbReference type="ChEBI" id="CHEBI:18420"/>
        <label>1</label>
    </ligand>
</feature>
<comment type="cofactor">
    <cofactor evidence="1">
        <name>Mn(2+)</name>
        <dbReference type="ChEBI" id="CHEBI:29035"/>
    </cofactor>
</comment>
<feature type="binding site" evidence="11">
    <location>
        <position position="331"/>
    </location>
    <ligand>
        <name>Mg(2+)</name>
        <dbReference type="ChEBI" id="CHEBI:18420"/>
        <label>1</label>
    </ligand>
</feature>
<protein>
    <recommendedName>
        <fullName evidence="3">DNA-(apurinic or apyrimidinic site) endonuclease 2</fullName>
    </recommendedName>
</protein>
<dbReference type="SUPFAM" id="SSF56219">
    <property type="entry name" value="DNase I-like"/>
    <property type="match status" value="1"/>
</dbReference>
<evidence type="ECO:0000256" key="8">
    <source>
        <dbReference type="ARBA" id="ARBA00022842"/>
    </source>
</evidence>
<feature type="site" description="Transition state stabilizer" evidence="12">
    <location>
        <position position="215"/>
    </location>
</feature>
<dbReference type="eggNOG" id="KOG1294">
    <property type="taxonomic scope" value="Eukaryota"/>
</dbReference>
<dbReference type="GO" id="GO:0005634">
    <property type="term" value="C:nucleus"/>
    <property type="evidence" value="ECO:0007669"/>
    <property type="project" value="TreeGrafter"/>
</dbReference>
<reference evidence="17" key="1">
    <citation type="journal article" date="2015" name="Genome Announc.">
        <title>Genome sequence of the AIDS-associated pathogen Penicillium marneffei (ATCC18224) and its near taxonomic relative Talaromyces stipitatus (ATCC10500).</title>
        <authorList>
            <person name="Nierman W.C."/>
            <person name="Fedorova-Abrams N.D."/>
            <person name="Andrianopoulos A."/>
        </authorList>
    </citation>
    <scope>NUCLEOTIDE SEQUENCE [LARGE SCALE GENOMIC DNA]</scope>
    <source>
        <strain evidence="17">ATCC 10500 / CBS 375.48 / QM 6759 / NRRL 1006</strain>
    </source>
</reference>
<dbReference type="Proteomes" id="UP000001745">
    <property type="component" value="Unassembled WGS sequence"/>
</dbReference>
<dbReference type="OMA" id="SFWICPR"/>
<dbReference type="PANTHER" id="PTHR22748">
    <property type="entry name" value="AP ENDONUCLEASE"/>
    <property type="match status" value="1"/>
</dbReference>
<dbReference type="GO" id="GO:0003677">
    <property type="term" value="F:DNA binding"/>
    <property type="evidence" value="ECO:0007669"/>
    <property type="project" value="InterPro"/>
</dbReference>
<dbReference type="Pfam" id="PF03372">
    <property type="entry name" value="Exo_endo_phos"/>
    <property type="match status" value="1"/>
</dbReference>
<feature type="active site" description="Proton donor/acceptor" evidence="10">
    <location>
        <position position="213"/>
    </location>
</feature>
<evidence type="ECO:0000256" key="3">
    <source>
        <dbReference type="ARBA" id="ARBA00013541"/>
    </source>
</evidence>
<evidence type="ECO:0000256" key="13">
    <source>
        <dbReference type="PROSITE-ProRule" id="PRU01343"/>
    </source>
</evidence>
<dbReference type="AlphaFoldDB" id="B8MMT8"/>
<evidence type="ECO:0000256" key="14">
    <source>
        <dbReference type="SAM" id="MobiDB-lite"/>
    </source>
</evidence>
<keyword evidence="17" id="KW-1185">Reference proteome</keyword>
<evidence type="ECO:0000256" key="6">
    <source>
        <dbReference type="ARBA" id="ARBA00022801"/>
    </source>
</evidence>
<feature type="compositionally biased region" description="Polar residues" evidence="14">
    <location>
        <begin position="399"/>
        <end position="412"/>
    </location>
</feature>
<dbReference type="InterPro" id="IPR004808">
    <property type="entry name" value="AP_endonuc_1"/>
</dbReference>
<keyword evidence="9" id="KW-0539">Nucleus</keyword>
<feature type="region of interest" description="Disordered" evidence="14">
    <location>
        <begin position="397"/>
        <end position="560"/>
    </location>
</feature>
<dbReference type="PROSITE" id="PS51435">
    <property type="entry name" value="AP_NUCLEASE_F1_4"/>
    <property type="match status" value="1"/>
</dbReference>
<dbReference type="GeneID" id="8097969"/>
<dbReference type="GO" id="GO:0008081">
    <property type="term" value="F:phosphoric diester hydrolase activity"/>
    <property type="evidence" value="ECO:0007669"/>
    <property type="project" value="TreeGrafter"/>
</dbReference>
<evidence type="ECO:0000256" key="2">
    <source>
        <dbReference type="ARBA" id="ARBA00007092"/>
    </source>
</evidence>
<dbReference type="CDD" id="cd09088">
    <property type="entry name" value="Ape2-like_AP-endo"/>
    <property type="match status" value="1"/>
</dbReference>
<gene>
    <name evidence="16" type="ORF">TSTA_100850</name>
</gene>
<dbReference type="EMBL" id="EQ962658">
    <property type="protein sequence ID" value="EED13844.1"/>
    <property type="molecule type" value="Genomic_DNA"/>
</dbReference>
<keyword evidence="8 11" id="KW-0460">Magnesium</keyword>
<keyword evidence="7" id="KW-0862">Zinc</keyword>
<feature type="compositionally biased region" description="Polar residues" evidence="14">
    <location>
        <begin position="482"/>
        <end position="493"/>
    </location>
</feature>
<feature type="compositionally biased region" description="Polar residues" evidence="14">
    <location>
        <begin position="425"/>
        <end position="439"/>
    </location>
</feature>
<keyword evidence="4 11" id="KW-0479">Metal-binding</keyword>
<dbReference type="PROSITE" id="PS51999">
    <property type="entry name" value="ZF_GRF"/>
    <property type="match status" value="1"/>
</dbReference>
<evidence type="ECO:0000256" key="9">
    <source>
        <dbReference type="ARBA" id="ARBA00023242"/>
    </source>
</evidence>
<keyword evidence="6" id="KW-0378">Hydrolase</keyword>
<dbReference type="InterPro" id="IPR020848">
    <property type="entry name" value="AP_endonuclease_F1_CS"/>
</dbReference>
<dbReference type="InterPro" id="IPR036691">
    <property type="entry name" value="Endo/exonu/phosph_ase_sf"/>
</dbReference>
<dbReference type="GO" id="GO:0006284">
    <property type="term" value="P:base-excision repair"/>
    <property type="evidence" value="ECO:0007669"/>
    <property type="project" value="TreeGrafter"/>
</dbReference>
<feature type="site" description="Interaction with DNA substrate" evidence="12">
    <location>
        <position position="331"/>
    </location>
</feature>
<evidence type="ECO:0000256" key="7">
    <source>
        <dbReference type="ARBA" id="ARBA00022833"/>
    </source>
</evidence>
<dbReference type="STRING" id="441959.B8MMT8"/>
<comment type="similarity">
    <text evidence="2">Belongs to the DNA repair enzymes AP/ExoA family.</text>
</comment>
<dbReference type="OrthoDB" id="391817at2759"/>
<keyword evidence="5 13" id="KW-0863">Zinc-finger</keyword>
<dbReference type="RefSeq" id="XP_002486082.1">
    <property type="nucleotide sequence ID" value="XM_002486037.1"/>
</dbReference>
<evidence type="ECO:0000256" key="1">
    <source>
        <dbReference type="ARBA" id="ARBA00001936"/>
    </source>
</evidence>
<dbReference type="HOGENOM" id="CLU_010374_2_0_1"/>
<feature type="active site" description="Proton acceptor" evidence="10">
    <location>
        <position position="331"/>
    </location>
</feature>
<evidence type="ECO:0000313" key="16">
    <source>
        <dbReference type="EMBL" id="EED13844.1"/>
    </source>
</evidence>
<feature type="site" description="Important for catalytic activity" evidence="12">
    <location>
        <position position="305"/>
    </location>
</feature>
<dbReference type="PANTHER" id="PTHR22748:SF4">
    <property type="entry name" value="DNA-(APURINIC OR APYRIMIDINIC SITE) ENDONUCLEASE 2"/>
    <property type="match status" value="1"/>
</dbReference>
<evidence type="ECO:0000313" key="17">
    <source>
        <dbReference type="Proteomes" id="UP000001745"/>
    </source>
</evidence>
<comment type="cofactor">
    <cofactor evidence="11">
        <name>Mg(2+)</name>
        <dbReference type="ChEBI" id="CHEBI:18420"/>
    </cofactor>
    <cofactor evidence="11">
        <name>Mn(2+)</name>
        <dbReference type="ChEBI" id="CHEBI:29035"/>
    </cofactor>
    <text evidence="11">Probably binds two magnesium or manganese ions per subunit.</text>
</comment>
<evidence type="ECO:0000256" key="11">
    <source>
        <dbReference type="PIRSR" id="PIRSR604808-2"/>
    </source>
</evidence>
<evidence type="ECO:0000256" key="12">
    <source>
        <dbReference type="PIRSR" id="PIRSR604808-3"/>
    </source>
</evidence>
<feature type="domain" description="GRF-type" evidence="15">
    <location>
        <begin position="585"/>
        <end position="638"/>
    </location>
</feature>
<keyword evidence="11" id="KW-0464">Manganese</keyword>
<organism evidence="16 17">
    <name type="scientific">Talaromyces stipitatus (strain ATCC 10500 / CBS 375.48 / QM 6759 / NRRL 1006)</name>
    <name type="common">Penicillium stipitatum</name>
    <dbReference type="NCBI Taxonomy" id="441959"/>
    <lineage>
        <taxon>Eukaryota</taxon>
        <taxon>Fungi</taxon>
        <taxon>Dikarya</taxon>
        <taxon>Ascomycota</taxon>
        <taxon>Pezizomycotina</taxon>
        <taxon>Eurotiomycetes</taxon>
        <taxon>Eurotiomycetidae</taxon>
        <taxon>Eurotiales</taxon>
        <taxon>Trichocomaceae</taxon>
        <taxon>Talaromyces</taxon>
        <taxon>Talaromyces sect. Talaromyces</taxon>
    </lineage>
</organism>
<feature type="compositionally biased region" description="Polar residues" evidence="14">
    <location>
        <begin position="525"/>
        <end position="535"/>
    </location>
</feature>
<dbReference type="InterPro" id="IPR005135">
    <property type="entry name" value="Endo/exonuclease/phosphatase"/>
</dbReference>
<name>B8MMT8_TALSN</name>
<feature type="binding site" evidence="11">
    <location>
        <position position="213"/>
    </location>
    <ligand>
        <name>Mg(2+)</name>
        <dbReference type="ChEBI" id="CHEBI:18420"/>
        <label>1</label>
    </ligand>
</feature>
<dbReference type="Gene3D" id="3.60.10.10">
    <property type="entry name" value="Endonuclease/exonuclease/phosphatase"/>
    <property type="match status" value="1"/>
</dbReference>
<dbReference type="InParanoid" id="B8MMT8"/>
<sequence length="642" mass="71707">MSNTLIQQTSIPSQLACGTSRHGLPDNDMERNPFGYQPWRDNRSFNAMFDILEADIVIFQETKIQRKDLRDDMVLVPGWDCYFSLPRHKKGYSGVVIYTRNETCTPIRAEEGITGLLCSPNSTTPYRHLPDDQQIGGYPSMEQLSDLQVDPAVLDCEGRCVILEFPAFVLLGLYCPAARDETRDDFRQGFINLLDARIRNLVSMGKRVIVTGDLNISVGEIDSAHLTEAIRKGTGSEDEFVSSPVRRVFNQLVEGAKVVGQRDPAREVPVLHDICRSFHPGRRGMYTCWETRVNARPGNYGARIDYILSSLDMKDWWSEANIQEGLMGSDHCPVYATFKDKISLEGNEIDIKDIMNPPGVFKNGIRQREYSTKDLLPLSGRLIPEFTQRRSIKDMFTRKPSSSLKDSVTPITNVVDEESAPTPPESTITNSAEPFQSPSKPGLYKTQSNASNASSNGLSKRTRKESAPAPPPKRSKSRGKLDTNTTSKGQQSLIGFFKPKKTQDNQDTNTTQEISDRGLDGAFTISPTKSISQVLPSPHKPTPTSQTTAQDDGSTTESTDETVIDPIVSKESWSKLFTKKATPKCEEHQEPCIMLTTKKPGINCGRAFWMCSRPLGPTGQKEKGTQWRCKTFIWASDWNGQE</sequence>